<sequence>MHAWPPSEADRGRWEEGAEGSSRGALLNVDYFFWAYLGLSVEGARVGKKGLISWLVGLLVSGGSHYLLLYWAGALGFWGCWWKGA</sequence>
<evidence type="ECO:0000256" key="1">
    <source>
        <dbReference type="SAM" id="MobiDB-lite"/>
    </source>
</evidence>
<accession>A0A6A6I7Y1</accession>
<keyword evidence="2" id="KW-1133">Transmembrane helix</keyword>
<dbReference type="Proteomes" id="UP000800094">
    <property type="component" value="Unassembled WGS sequence"/>
</dbReference>
<feature type="region of interest" description="Disordered" evidence="1">
    <location>
        <begin position="1"/>
        <end position="22"/>
    </location>
</feature>
<dbReference type="RefSeq" id="XP_033680624.1">
    <property type="nucleotide sequence ID" value="XM_033829687.1"/>
</dbReference>
<evidence type="ECO:0000313" key="4">
    <source>
        <dbReference type="Proteomes" id="UP000800094"/>
    </source>
</evidence>
<dbReference type="EMBL" id="ML987200">
    <property type="protein sequence ID" value="KAF2245620.1"/>
    <property type="molecule type" value="Genomic_DNA"/>
</dbReference>
<dbReference type="GeneID" id="54583017"/>
<dbReference type="AlphaFoldDB" id="A0A6A6I7Y1"/>
<reference evidence="3" key="1">
    <citation type="journal article" date="2020" name="Stud. Mycol.">
        <title>101 Dothideomycetes genomes: a test case for predicting lifestyles and emergence of pathogens.</title>
        <authorList>
            <person name="Haridas S."/>
            <person name="Albert R."/>
            <person name="Binder M."/>
            <person name="Bloem J."/>
            <person name="Labutti K."/>
            <person name="Salamov A."/>
            <person name="Andreopoulos B."/>
            <person name="Baker S."/>
            <person name="Barry K."/>
            <person name="Bills G."/>
            <person name="Bluhm B."/>
            <person name="Cannon C."/>
            <person name="Castanera R."/>
            <person name="Culley D."/>
            <person name="Daum C."/>
            <person name="Ezra D."/>
            <person name="Gonzalez J."/>
            <person name="Henrissat B."/>
            <person name="Kuo A."/>
            <person name="Liang C."/>
            <person name="Lipzen A."/>
            <person name="Lutzoni F."/>
            <person name="Magnuson J."/>
            <person name="Mondo S."/>
            <person name="Nolan M."/>
            <person name="Ohm R."/>
            <person name="Pangilinan J."/>
            <person name="Park H.-J."/>
            <person name="Ramirez L."/>
            <person name="Alfaro M."/>
            <person name="Sun H."/>
            <person name="Tritt A."/>
            <person name="Yoshinaga Y."/>
            <person name="Zwiers L.-H."/>
            <person name="Turgeon B."/>
            <person name="Goodwin S."/>
            <person name="Spatafora J."/>
            <person name="Crous P."/>
            <person name="Grigoriev I."/>
        </authorList>
    </citation>
    <scope>NUCLEOTIDE SEQUENCE</scope>
    <source>
        <strain evidence="3">CBS 122368</strain>
    </source>
</reference>
<organism evidence="3 4">
    <name type="scientific">Trematosphaeria pertusa</name>
    <dbReference type="NCBI Taxonomy" id="390896"/>
    <lineage>
        <taxon>Eukaryota</taxon>
        <taxon>Fungi</taxon>
        <taxon>Dikarya</taxon>
        <taxon>Ascomycota</taxon>
        <taxon>Pezizomycotina</taxon>
        <taxon>Dothideomycetes</taxon>
        <taxon>Pleosporomycetidae</taxon>
        <taxon>Pleosporales</taxon>
        <taxon>Massarineae</taxon>
        <taxon>Trematosphaeriaceae</taxon>
        <taxon>Trematosphaeria</taxon>
    </lineage>
</organism>
<gene>
    <name evidence="3" type="ORF">BU26DRAFT_522029</name>
</gene>
<feature type="transmembrane region" description="Helical" evidence="2">
    <location>
        <begin position="51"/>
        <end position="72"/>
    </location>
</feature>
<keyword evidence="4" id="KW-1185">Reference proteome</keyword>
<evidence type="ECO:0000313" key="3">
    <source>
        <dbReference type="EMBL" id="KAF2245620.1"/>
    </source>
</evidence>
<evidence type="ECO:0000256" key="2">
    <source>
        <dbReference type="SAM" id="Phobius"/>
    </source>
</evidence>
<proteinExistence type="predicted"/>
<name>A0A6A6I7Y1_9PLEO</name>
<keyword evidence="2" id="KW-0812">Transmembrane</keyword>
<keyword evidence="2" id="KW-0472">Membrane</keyword>
<protein>
    <submittedName>
        <fullName evidence="3">Uncharacterized protein</fullName>
    </submittedName>
</protein>